<evidence type="ECO:0000313" key="1">
    <source>
        <dbReference type="EMBL" id="OCT55442.1"/>
    </source>
</evidence>
<protein>
    <submittedName>
        <fullName evidence="1">Uncharacterized protein</fullName>
    </submittedName>
</protein>
<dbReference type="AlphaFoldDB" id="A0A974GYN0"/>
<gene>
    <name evidence="1" type="ORF">XELAEV_18002036mg</name>
</gene>
<accession>A0A974GYN0</accession>
<dbReference type="EMBL" id="KV490046">
    <property type="protein sequence ID" value="OCT55442.1"/>
    <property type="molecule type" value="Genomic_DNA"/>
</dbReference>
<name>A0A974GYN0_XENLA</name>
<dbReference type="Proteomes" id="UP000694892">
    <property type="component" value="Unassembled WGS sequence"/>
</dbReference>
<proteinExistence type="predicted"/>
<organism evidence="1">
    <name type="scientific">Xenopus laevis</name>
    <name type="common">African clawed frog</name>
    <dbReference type="NCBI Taxonomy" id="8355"/>
    <lineage>
        <taxon>Eukaryota</taxon>
        <taxon>Metazoa</taxon>
        <taxon>Chordata</taxon>
        <taxon>Craniata</taxon>
        <taxon>Vertebrata</taxon>
        <taxon>Euteleostomi</taxon>
        <taxon>Amphibia</taxon>
        <taxon>Batrachia</taxon>
        <taxon>Anura</taxon>
        <taxon>Pipoidea</taxon>
        <taxon>Pipidae</taxon>
        <taxon>Xenopodinae</taxon>
        <taxon>Xenopus</taxon>
        <taxon>Xenopus</taxon>
    </lineage>
</organism>
<reference evidence="1" key="1">
    <citation type="submission" date="2016-05" db="EMBL/GenBank/DDBJ databases">
        <title>WGS assembly of Xenopus laevis.</title>
        <authorList>
            <person name="Session A."/>
            <person name="Uno Y."/>
            <person name="Kwon T."/>
            <person name="Chapman J."/>
            <person name="Toyoda A."/>
            <person name="Takahashi S."/>
            <person name="Fukui A."/>
            <person name="Hikosaka A."/>
            <person name="Putnam N."/>
            <person name="Stites J."/>
            <person name="Van Heeringen S."/>
            <person name="Quigley I."/>
            <person name="Heinz S."/>
            <person name="Hellsten U."/>
            <person name="Lyons J."/>
            <person name="Suzuki A."/>
            <person name="Kondo M."/>
            <person name="Ogino H."/>
            <person name="Ochi H."/>
            <person name="Bogdanovic O."/>
            <person name="Lister R."/>
            <person name="Georgiou G."/>
            <person name="Paranjpe S."/>
            <person name="Van Kruijsbergen I."/>
            <person name="Mozaffari S."/>
            <person name="Shu S."/>
            <person name="Schmutz J."/>
            <person name="Jenkins J."/>
            <person name="Grimwood J."/>
            <person name="Carlson J."/>
            <person name="Mitros T."/>
            <person name="Simakov O."/>
            <person name="Heald R."/>
            <person name="Miller K."/>
            <person name="Haudenschild C."/>
            <person name="Kuroki Y."/>
            <person name="Tanaka T."/>
            <person name="Michiue T."/>
            <person name="Watanabe M."/>
            <person name="Kinoshita T."/>
            <person name="Ohta Y."/>
            <person name="Mawaribuchi S."/>
            <person name="Suzuki Y."/>
            <person name="Haramoto Y."/>
            <person name="Yamamoto T."/>
            <person name="Takagi C."/>
            <person name="Kitzman J."/>
            <person name="Shendure J."/>
            <person name="Nakayama T."/>
            <person name="Izutsu Y."/>
            <person name="Robert J."/>
            <person name="Dichmann D."/>
            <person name="Flajnik M."/>
            <person name="Houston D."/>
            <person name="Marcotte E."/>
            <person name="Wallingford J."/>
            <person name="Ito Y."/>
            <person name="Asashima M."/>
            <person name="Ueno N."/>
            <person name="Matsuda Y."/>
            <person name="Jan Veenstra G."/>
            <person name="Fujiyama A."/>
            <person name="Harland R."/>
            <person name="Taira M."/>
            <person name="Rokhsar D.S."/>
        </authorList>
    </citation>
    <scope>NUCLEOTIDE SEQUENCE</scope>
    <source>
        <strain evidence="1">J</strain>
        <tissue evidence="1">Blood</tissue>
    </source>
</reference>
<sequence>MYRDRVVIASYQRPDSTRINHLILLSQKENITKHKTQTRYVYVLALYRFNKELQARKYLLLLAARSRFRQQV</sequence>